<comment type="caution">
    <text evidence="1">The sequence shown here is derived from an EMBL/GenBank/DDBJ whole genome shotgun (WGS) entry which is preliminary data.</text>
</comment>
<evidence type="ECO:0008006" key="3">
    <source>
        <dbReference type="Google" id="ProtNLM"/>
    </source>
</evidence>
<dbReference type="Proteomes" id="UP000250369">
    <property type="component" value="Unassembled WGS sequence"/>
</dbReference>
<organism evidence="1 2">
    <name type="scientific">Paenibacillus contaminans</name>
    <dbReference type="NCBI Taxonomy" id="450362"/>
    <lineage>
        <taxon>Bacteria</taxon>
        <taxon>Bacillati</taxon>
        <taxon>Bacillota</taxon>
        <taxon>Bacilli</taxon>
        <taxon>Bacillales</taxon>
        <taxon>Paenibacillaceae</taxon>
        <taxon>Paenibacillus</taxon>
    </lineage>
</organism>
<dbReference type="Pfam" id="PF01547">
    <property type="entry name" value="SBP_bac_1"/>
    <property type="match status" value="1"/>
</dbReference>
<dbReference type="PANTHER" id="PTHR43649:SF12">
    <property type="entry name" value="DIACETYLCHITOBIOSE BINDING PROTEIN DASA"/>
    <property type="match status" value="1"/>
</dbReference>
<dbReference type="InterPro" id="IPR006059">
    <property type="entry name" value="SBP"/>
</dbReference>
<proteinExistence type="predicted"/>
<protein>
    <recommendedName>
        <fullName evidence="3">Sugar ABC transporter substrate-binding protein</fullName>
    </recommendedName>
</protein>
<gene>
    <name evidence="1" type="ORF">DQG23_01865</name>
</gene>
<keyword evidence="2" id="KW-1185">Reference proteome</keyword>
<dbReference type="EMBL" id="QMFB01000001">
    <property type="protein sequence ID" value="RAV22976.1"/>
    <property type="molecule type" value="Genomic_DNA"/>
</dbReference>
<accession>A0A329MVS3</accession>
<dbReference type="AlphaFoldDB" id="A0A329MVS3"/>
<dbReference type="Gene3D" id="3.40.190.10">
    <property type="entry name" value="Periplasmic binding protein-like II"/>
    <property type="match status" value="1"/>
</dbReference>
<sequence>MPALKPAAYSARQFHREGKLPTLTEIRFLTGISYNMNQVLAAKESFERANPGIRIVTEQCTDYYEMMLAIKSESPPDIVETCGFQAGDPDNMFIDLNPYIAEIEGLKEDIHPGLLRVAGHRGIVPSLPIEISPPLIVYNKELFDRAGLRYPTEAWSWDDMLELGRKLTIRDDQGIASQFGFGLGVDIEWFEPFIMRNGGRYVAEDGSTSRGHIDSPETIEAFRKIIDAFRIHRIIRNPGEPIAGNNGHDESAMTYCFMWDTEHRKMDERYEAVGLPAMPGNVEANMIYMGGAGITSKSENQKLAWEFLRHYLLDCHSWTPPISRSQSEARGLTKHRIFSRYLQELDHVQLSGYYLNKKWNASRQLINDDIHKMILEGADVAQTLRAWTRFT</sequence>
<dbReference type="PANTHER" id="PTHR43649">
    <property type="entry name" value="ARABINOSE-BINDING PROTEIN-RELATED"/>
    <property type="match status" value="1"/>
</dbReference>
<reference evidence="1 2" key="1">
    <citation type="journal article" date="2009" name="Int. J. Syst. Evol. Microbiol.">
        <title>Paenibacillus contaminans sp. nov., isolated from a contaminated laboratory plate.</title>
        <authorList>
            <person name="Chou J.H."/>
            <person name="Lee J.H."/>
            <person name="Lin M.C."/>
            <person name="Chang P.S."/>
            <person name="Arun A.B."/>
            <person name="Young C.C."/>
            <person name="Chen W.M."/>
        </authorList>
    </citation>
    <scope>NUCLEOTIDE SEQUENCE [LARGE SCALE GENOMIC DNA]</scope>
    <source>
        <strain evidence="1 2">CKOBP-6</strain>
    </source>
</reference>
<dbReference type="SUPFAM" id="SSF53850">
    <property type="entry name" value="Periplasmic binding protein-like II"/>
    <property type="match status" value="1"/>
</dbReference>
<evidence type="ECO:0000313" key="1">
    <source>
        <dbReference type="EMBL" id="RAV22976.1"/>
    </source>
</evidence>
<name>A0A329MVS3_9BACL</name>
<evidence type="ECO:0000313" key="2">
    <source>
        <dbReference type="Proteomes" id="UP000250369"/>
    </source>
</evidence>
<dbReference type="InterPro" id="IPR050490">
    <property type="entry name" value="Bact_solute-bd_prot1"/>
</dbReference>